<dbReference type="Gene3D" id="3.40.630.30">
    <property type="match status" value="1"/>
</dbReference>
<dbReference type="Pfam" id="PF00583">
    <property type="entry name" value="Acetyltransf_1"/>
    <property type="match status" value="1"/>
</dbReference>
<accession>A0ABQ4CCJ1</accession>
<dbReference type="InterPro" id="IPR016181">
    <property type="entry name" value="Acyl_CoA_acyltransferase"/>
</dbReference>
<evidence type="ECO:0000256" key="1">
    <source>
        <dbReference type="ARBA" id="ARBA00022679"/>
    </source>
</evidence>
<keyword evidence="1" id="KW-0808">Transferase</keyword>
<dbReference type="PANTHER" id="PTHR13947:SF37">
    <property type="entry name" value="LD18367P"/>
    <property type="match status" value="1"/>
</dbReference>
<dbReference type="PANTHER" id="PTHR13947">
    <property type="entry name" value="GNAT FAMILY N-ACETYLTRANSFERASE"/>
    <property type="match status" value="1"/>
</dbReference>
<proteinExistence type="predicted"/>
<dbReference type="InterPro" id="IPR000182">
    <property type="entry name" value="GNAT_dom"/>
</dbReference>
<dbReference type="InterPro" id="IPR050769">
    <property type="entry name" value="NAT_camello-type"/>
</dbReference>
<sequence length="169" mass="18637">MTQANPPRTDITVRPADRPGDLGWVVMAHGEVYDQQFGWNTDFEALVARIVADYAADQDPSREAAWIAEAGGERAGCVFLVADDEPATAKLRILLVTPAARGLGIGTRLVDECLAFARRAGYRRVVLWTNDVLVSARRIYQAAGFTLTDEKPHRSFGHDLVGQNWTLEL</sequence>
<dbReference type="EMBL" id="BONC01000068">
    <property type="protein sequence ID" value="GIF60489.1"/>
    <property type="molecule type" value="Genomic_DNA"/>
</dbReference>
<feature type="domain" description="N-acetyltransferase" evidence="2">
    <location>
        <begin position="11"/>
        <end position="169"/>
    </location>
</feature>
<dbReference type="Proteomes" id="UP000624325">
    <property type="component" value="Unassembled WGS sequence"/>
</dbReference>
<evidence type="ECO:0000259" key="2">
    <source>
        <dbReference type="PROSITE" id="PS51186"/>
    </source>
</evidence>
<protein>
    <submittedName>
        <fullName evidence="3">MarR family transcriptional regulator</fullName>
    </submittedName>
</protein>
<dbReference type="CDD" id="cd04301">
    <property type="entry name" value="NAT_SF"/>
    <property type="match status" value="1"/>
</dbReference>
<keyword evidence="4" id="KW-1185">Reference proteome</keyword>
<comment type="caution">
    <text evidence="3">The sequence shown here is derived from an EMBL/GenBank/DDBJ whole genome shotgun (WGS) entry which is preliminary data.</text>
</comment>
<dbReference type="SUPFAM" id="SSF55729">
    <property type="entry name" value="Acyl-CoA N-acyltransferases (Nat)"/>
    <property type="match status" value="1"/>
</dbReference>
<dbReference type="RefSeq" id="WP_203707302.1">
    <property type="nucleotide sequence ID" value="NZ_BAAALU010000002.1"/>
</dbReference>
<gene>
    <name evidence="3" type="ORF">Air01nite_65840</name>
</gene>
<name>A0ABQ4CCJ1_9ACTN</name>
<evidence type="ECO:0000313" key="4">
    <source>
        <dbReference type="Proteomes" id="UP000624325"/>
    </source>
</evidence>
<reference evidence="3 4" key="1">
    <citation type="submission" date="2021-01" db="EMBL/GenBank/DDBJ databases">
        <title>Whole genome shotgun sequence of Asanoa iriomotensis NBRC 100142.</title>
        <authorList>
            <person name="Komaki H."/>
            <person name="Tamura T."/>
        </authorList>
    </citation>
    <scope>NUCLEOTIDE SEQUENCE [LARGE SCALE GENOMIC DNA]</scope>
    <source>
        <strain evidence="3 4">NBRC 100142</strain>
    </source>
</reference>
<organism evidence="3 4">
    <name type="scientific">Asanoa iriomotensis</name>
    <dbReference type="NCBI Taxonomy" id="234613"/>
    <lineage>
        <taxon>Bacteria</taxon>
        <taxon>Bacillati</taxon>
        <taxon>Actinomycetota</taxon>
        <taxon>Actinomycetes</taxon>
        <taxon>Micromonosporales</taxon>
        <taxon>Micromonosporaceae</taxon>
        <taxon>Asanoa</taxon>
    </lineage>
</organism>
<dbReference type="PROSITE" id="PS51186">
    <property type="entry name" value="GNAT"/>
    <property type="match status" value="1"/>
</dbReference>
<evidence type="ECO:0000313" key="3">
    <source>
        <dbReference type="EMBL" id="GIF60489.1"/>
    </source>
</evidence>